<comment type="caution">
    <text evidence="2">The sequence shown here is derived from an EMBL/GenBank/DDBJ whole genome shotgun (WGS) entry which is preliminary data.</text>
</comment>
<proteinExistence type="predicted"/>
<feature type="non-terminal residue" evidence="2">
    <location>
        <position position="161"/>
    </location>
</feature>
<feature type="non-terminal residue" evidence="2">
    <location>
        <position position="1"/>
    </location>
</feature>
<protein>
    <recommendedName>
        <fullName evidence="1">Peptidase C-terminal archaeal/bacterial domain-containing protein</fullName>
    </recommendedName>
</protein>
<organism evidence="2">
    <name type="scientific">marine sediment metagenome</name>
    <dbReference type="NCBI Taxonomy" id="412755"/>
    <lineage>
        <taxon>unclassified sequences</taxon>
        <taxon>metagenomes</taxon>
        <taxon>ecological metagenomes</taxon>
    </lineage>
</organism>
<dbReference type="InterPro" id="IPR007280">
    <property type="entry name" value="Peptidase_C_arc/bac"/>
</dbReference>
<name>X1E9W3_9ZZZZ</name>
<evidence type="ECO:0000313" key="2">
    <source>
        <dbReference type="EMBL" id="GAH05443.1"/>
    </source>
</evidence>
<gene>
    <name evidence="2" type="ORF">S01H4_62160</name>
</gene>
<dbReference type="Gene3D" id="2.60.120.380">
    <property type="match status" value="1"/>
</dbReference>
<evidence type="ECO:0000259" key="1">
    <source>
        <dbReference type="Pfam" id="PF04151"/>
    </source>
</evidence>
<feature type="domain" description="Peptidase C-terminal archaeal/bacterial" evidence="1">
    <location>
        <begin position="60"/>
        <end position="128"/>
    </location>
</feature>
<sequence length="161" mass="18450">STRILDKDTLYSDRQEILEDLHTSQEDNYEDNDHPWDAYDLSSYEETWLSAINGLGAQYDYDFYEITVSSGDQHLQVDVIFTAASGDIDIEVLNDLYYPVAVNHTMTDNEYIDVIVPTPGTYFIWIYGYSTGNTYNLKWNTTAGTSIPDDIYEENDDYGTA</sequence>
<dbReference type="Pfam" id="PF04151">
    <property type="entry name" value="PPC"/>
    <property type="match status" value="1"/>
</dbReference>
<accession>X1E9W3</accession>
<dbReference type="SUPFAM" id="SSF89260">
    <property type="entry name" value="Collagen-binding domain"/>
    <property type="match status" value="1"/>
</dbReference>
<reference evidence="2" key="1">
    <citation type="journal article" date="2014" name="Front. Microbiol.">
        <title>High frequency of phylogenetically diverse reductive dehalogenase-homologous genes in deep subseafloor sedimentary metagenomes.</title>
        <authorList>
            <person name="Kawai M."/>
            <person name="Futagami T."/>
            <person name="Toyoda A."/>
            <person name="Takaki Y."/>
            <person name="Nishi S."/>
            <person name="Hori S."/>
            <person name="Arai W."/>
            <person name="Tsubouchi T."/>
            <person name="Morono Y."/>
            <person name="Uchiyama I."/>
            <person name="Ito T."/>
            <person name="Fujiyama A."/>
            <person name="Inagaki F."/>
            <person name="Takami H."/>
        </authorList>
    </citation>
    <scope>NUCLEOTIDE SEQUENCE</scope>
    <source>
        <strain evidence="2">Expedition CK06-06</strain>
    </source>
</reference>
<dbReference type="EMBL" id="BART01037030">
    <property type="protein sequence ID" value="GAH05443.1"/>
    <property type="molecule type" value="Genomic_DNA"/>
</dbReference>
<dbReference type="AlphaFoldDB" id="X1E9W3"/>